<feature type="compositionally biased region" description="Basic and acidic residues" evidence="8">
    <location>
        <begin position="180"/>
        <end position="195"/>
    </location>
</feature>
<dbReference type="GO" id="GO:0005737">
    <property type="term" value="C:cytoplasm"/>
    <property type="evidence" value="ECO:0007669"/>
    <property type="project" value="UniProtKB-SubCell"/>
</dbReference>
<dbReference type="OrthoDB" id="313412at2759"/>
<proteinExistence type="inferred from homology"/>
<comment type="caution">
    <text evidence="9">The sequence shown here is derived from an EMBL/GenBank/DDBJ whole genome shotgun (WGS) entry which is preliminary data.</text>
</comment>
<dbReference type="Pfam" id="PF15294">
    <property type="entry name" value="Leu_zip"/>
    <property type="match status" value="1"/>
</dbReference>
<evidence type="ECO:0000256" key="5">
    <source>
        <dbReference type="ARBA" id="ARBA00023054"/>
    </source>
</evidence>
<accession>A0A1V9ZN78</accession>
<dbReference type="EMBL" id="JNBR01000063">
    <property type="protein sequence ID" value="OQR99439.1"/>
    <property type="molecule type" value="Genomic_DNA"/>
</dbReference>
<feature type="region of interest" description="Disordered" evidence="8">
    <location>
        <begin position="161"/>
        <end position="238"/>
    </location>
</feature>
<reference evidence="9 10" key="1">
    <citation type="journal article" date="2014" name="Genome Biol. Evol.">
        <title>The secreted proteins of Achlya hypogyna and Thraustotheca clavata identify the ancestral oomycete secretome and reveal gene acquisitions by horizontal gene transfer.</title>
        <authorList>
            <person name="Misner I."/>
            <person name="Blouin N."/>
            <person name="Leonard G."/>
            <person name="Richards T.A."/>
            <person name="Lane C.E."/>
        </authorList>
    </citation>
    <scope>NUCLEOTIDE SEQUENCE [LARGE SCALE GENOMIC DNA]</scope>
    <source>
        <strain evidence="9 10">ATCC 48635</strain>
    </source>
</reference>
<keyword evidence="5" id="KW-0175">Coiled coil</keyword>
<dbReference type="InterPro" id="IPR026157">
    <property type="entry name" value="LZTFL1"/>
</dbReference>
<evidence type="ECO:0000313" key="10">
    <source>
        <dbReference type="Proteomes" id="UP000243579"/>
    </source>
</evidence>
<dbReference type="GO" id="GO:1903565">
    <property type="term" value="P:negative regulation of protein localization to cilium"/>
    <property type="evidence" value="ECO:0007669"/>
    <property type="project" value="TreeGrafter"/>
</dbReference>
<evidence type="ECO:0000256" key="8">
    <source>
        <dbReference type="SAM" id="MobiDB-lite"/>
    </source>
</evidence>
<evidence type="ECO:0000256" key="1">
    <source>
        <dbReference type="ARBA" id="ARBA00004496"/>
    </source>
</evidence>
<feature type="compositionally biased region" description="Basic and acidic residues" evidence="8">
    <location>
        <begin position="114"/>
        <end position="123"/>
    </location>
</feature>
<evidence type="ECO:0000256" key="6">
    <source>
        <dbReference type="ARBA" id="ARBA00024898"/>
    </source>
</evidence>
<comment type="similarity">
    <text evidence="2">Belongs to the LZTFL1 family.</text>
</comment>
<evidence type="ECO:0000256" key="2">
    <source>
        <dbReference type="ARBA" id="ARBA00008868"/>
    </source>
</evidence>
<comment type="function">
    <text evidence="6">Regulates ciliary localization of the BBSome complex. Together with the BBSome complex, controls SMO ciliary trafficking and contributes to the sonic hedgehog (SHH) pathway regulation. May play a role in neurite outgrowth. May have tumor suppressor function.</text>
</comment>
<dbReference type="PANTHER" id="PTHR21635:SF0">
    <property type="entry name" value="LEUCINE ZIPPER TRANSCRIPTION FACTOR-LIKE PROTEIN 1"/>
    <property type="match status" value="1"/>
</dbReference>
<comment type="subcellular location">
    <subcellularLocation>
        <location evidence="1">Cytoplasm</location>
    </subcellularLocation>
</comment>
<dbReference type="PANTHER" id="PTHR21635">
    <property type="entry name" value="LEUCINE ZIPPER TRANSCRIPTION FACTOR LIKE"/>
    <property type="match status" value="1"/>
</dbReference>
<protein>
    <recommendedName>
        <fullName evidence="3">Leucine zipper transcription factor-like protein 1</fullName>
    </recommendedName>
</protein>
<comment type="subunit">
    <text evidence="7">Self-associates. Interacts with BBS9; the interaction mediates the association of LZTL1 with the BBsome complex and regulates BBSome ciliary trafficking.</text>
</comment>
<organism evidence="9 10">
    <name type="scientific">Achlya hypogyna</name>
    <name type="common">Oomycete</name>
    <name type="synonym">Protoachlya hypogyna</name>
    <dbReference type="NCBI Taxonomy" id="1202772"/>
    <lineage>
        <taxon>Eukaryota</taxon>
        <taxon>Sar</taxon>
        <taxon>Stramenopiles</taxon>
        <taxon>Oomycota</taxon>
        <taxon>Saprolegniomycetes</taxon>
        <taxon>Saprolegniales</taxon>
        <taxon>Achlyaceae</taxon>
        <taxon>Achlya</taxon>
    </lineage>
</organism>
<gene>
    <name evidence="9" type="ORF">ACHHYP_06166</name>
</gene>
<evidence type="ECO:0000256" key="3">
    <source>
        <dbReference type="ARBA" id="ARBA00018920"/>
    </source>
</evidence>
<dbReference type="Proteomes" id="UP000243579">
    <property type="component" value="Unassembled WGS sequence"/>
</dbReference>
<feature type="region of interest" description="Disordered" evidence="8">
    <location>
        <begin position="114"/>
        <end position="135"/>
    </location>
</feature>
<evidence type="ECO:0000313" key="9">
    <source>
        <dbReference type="EMBL" id="OQR99439.1"/>
    </source>
</evidence>
<name>A0A1V9ZN78_ACHHY</name>
<sequence length="238" mass="26216">MVLELFQSRVKPHLENIEAAFETTRVDRLSSSDVYTQKDVADTLQSLCFAIKAAAQSELQATLKLTMLLLRQVFTEAEKNGLNLELDTKHGQATGPGTLDIHNEEVERLIEATANAKREDKSSEAQPFRSGEELLKENENLRGRLRKLQADCLQALKESRLQDDTDGQCQPAMSGQPVKLGEDTPRNAESSRLEADDSVSQPKQSMDMADKTADKPSMPFCFGAPAANASAPNSRLLI</sequence>
<evidence type="ECO:0000256" key="7">
    <source>
        <dbReference type="ARBA" id="ARBA00026004"/>
    </source>
</evidence>
<keyword evidence="4" id="KW-0963">Cytoplasm</keyword>
<feature type="compositionally biased region" description="Low complexity" evidence="8">
    <location>
        <begin position="224"/>
        <end position="238"/>
    </location>
</feature>
<evidence type="ECO:0000256" key="4">
    <source>
        <dbReference type="ARBA" id="ARBA00022490"/>
    </source>
</evidence>
<keyword evidence="10" id="KW-1185">Reference proteome</keyword>
<dbReference type="STRING" id="1202772.A0A1V9ZN78"/>
<dbReference type="AlphaFoldDB" id="A0A1V9ZN78"/>